<comment type="caution">
    <text evidence="2">The sequence shown here is derived from an EMBL/GenBank/DDBJ whole genome shotgun (WGS) entry which is preliminary data.</text>
</comment>
<evidence type="ECO:0000256" key="1">
    <source>
        <dbReference type="SAM" id="Phobius"/>
    </source>
</evidence>
<protein>
    <submittedName>
        <fullName evidence="2">Uncharacterized protein</fullName>
    </submittedName>
</protein>
<dbReference type="EMBL" id="CM029038">
    <property type="protein sequence ID" value="KAG2651837.1"/>
    <property type="molecule type" value="Genomic_DNA"/>
</dbReference>
<feature type="transmembrane region" description="Helical" evidence="1">
    <location>
        <begin position="53"/>
        <end position="73"/>
    </location>
</feature>
<keyword evidence="3" id="KW-1185">Reference proteome</keyword>
<reference evidence="2" key="1">
    <citation type="submission" date="2020-05" db="EMBL/GenBank/DDBJ databases">
        <title>WGS assembly of Panicum virgatum.</title>
        <authorList>
            <person name="Lovell J.T."/>
            <person name="Jenkins J."/>
            <person name="Shu S."/>
            <person name="Juenger T.E."/>
            <person name="Schmutz J."/>
        </authorList>
    </citation>
    <scope>NUCLEOTIDE SEQUENCE</scope>
    <source>
        <strain evidence="2">AP13</strain>
    </source>
</reference>
<gene>
    <name evidence="2" type="ORF">PVAP13_1NG318419</name>
</gene>
<keyword evidence="1" id="KW-1133">Transmembrane helix</keyword>
<keyword evidence="1" id="KW-0472">Membrane</keyword>
<proteinExistence type="predicted"/>
<keyword evidence="1" id="KW-0812">Transmembrane</keyword>
<feature type="non-terminal residue" evidence="2">
    <location>
        <position position="1"/>
    </location>
</feature>
<organism evidence="2 3">
    <name type="scientific">Panicum virgatum</name>
    <name type="common">Blackwell switchgrass</name>
    <dbReference type="NCBI Taxonomy" id="38727"/>
    <lineage>
        <taxon>Eukaryota</taxon>
        <taxon>Viridiplantae</taxon>
        <taxon>Streptophyta</taxon>
        <taxon>Embryophyta</taxon>
        <taxon>Tracheophyta</taxon>
        <taxon>Spermatophyta</taxon>
        <taxon>Magnoliopsida</taxon>
        <taxon>Liliopsida</taxon>
        <taxon>Poales</taxon>
        <taxon>Poaceae</taxon>
        <taxon>PACMAD clade</taxon>
        <taxon>Panicoideae</taxon>
        <taxon>Panicodae</taxon>
        <taxon>Paniceae</taxon>
        <taxon>Panicinae</taxon>
        <taxon>Panicum</taxon>
        <taxon>Panicum sect. Hiantes</taxon>
    </lineage>
</organism>
<dbReference type="AlphaFoldDB" id="A0A8T0WZI1"/>
<evidence type="ECO:0000313" key="3">
    <source>
        <dbReference type="Proteomes" id="UP000823388"/>
    </source>
</evidence>
<dbReference type="Proteomes" id="UP000823388">
    <property type="component" value="Chromosome 1N"/>
</dbReference>
<sequence>VKKIVLLPPAEIVKHDKALAEISKNDNALDPPAETKLKGSALHHAIPCFADMFCFHMFLLLCLAKCALLFLTFL</sequence>
<evidence type="ECO:0000313" key="2">
    <source>
        <dbReference type="EMBL" id="KAG2651837.1"/>
    </source>
</evidence>
<accession>A0A8T0WZI1</accession>
<name>A0A8T0WZI1_PANVG</name>